<dbReference type="EMBL" id="BK014770">
    <property type="protein sequence ID" value="DAD75046.1"/>
    <property type="molecule type" value="Genomic_DNA"/>
</dbReference>
<name>A0A8S5LYH3_9CAUD</name>
<sequence>MQVKGELDINRMPEREVKRILDRIVSAYVRTQLDNVKCAAAICAVLDSEGLVIDANYEEVRKKHMGY</sequence>
<reference evidence="1" key="1">
    <citation type="journal article" date="2021" name="Proc. Natl. Acad. Sci. U.S.A.">
        <title>A Catalog of Tens of Thousands of Viruses from Human Metagenomes Reveals Hidden Associations with Chronic Diseases.</title>
        <authorList>
            <person name="Tisza M.J."/>
            <person name="Buck C.B."/>
        </authorList>
    </citation>
    <scope>NUCLEOTIDE SEQUENCE</scope>
    <source>
        <strain evidence="1">Ct9Y44</strain>
    </source>
</reference>
<protein>
    <submittedName>
        <fullName evidence="1">Uncharacterized protein</fullName>
    </submittedName>
</protein>
<evidence type="ECO:0000313" key="1">
    <source>
        <dbReference type="EMBL" id="DAD75046.1"/>
    </source>
</evidence>
<organism evidence="1">
    <name type="scientific">Siphoviridae sp. ct9Y44</name>
    <dbReference type="NCBI Taxonomy" id="2826176"/>
    <lineage>
        <taxon>Viruses</taxon>
        <taxon>Duplodnaviria</taxon>
        <taxon>Heunggongvirae</taxon>
        <taxon>Uroviricota</taxon>
        <taxon>Caudoviricetes</taxon>
    </lineage>
</organism>
<proteinExistence type="predicted"/>
<accession>A0A8S5LYH3</accession>